<reference evidence="1 2" key="1">
    <citation type="submission" date="2020-02" db="EMBL/GenBank/DDBJ databases">
        <title>Whole-genome analyses of novel actinobacteria.</title>
        <authorList>
            <person name="Sahin N."/>
            <person name="Gencbay T."/>
        </authorList>
    </citation>
    <scope>NUCLEOTIDE SEQUENCE [LARGE SCALE GENOMIC DNA]</scope>
    <source>
        <strain evidence="1 2">HC44</strain>
    </source>
</reference>
<proteinExistence type="predicted"/>
<comment type="caution">
    <text evidence="1">The sequence shown here is derived from an EMBL/GenBank/DDBJ whole genome shotgun (WGS) entry which is preliminary data.</text>
</comment>
<evidence type="ECO:0000313" key="2">
    <source>
        <dbReference type="Proteomes" id="UP000472335"/>
    </source>
</evidence>
<gene>
    <name evidence="1" type="ORF">G5C60_30880</name>
</gene>
<name>A0A6G4VCR8_9ACTN</name>
<keyword evidence="2" id="KW-1185">Reference proteome</keyword>
<protein>
    <submittedName>
        <fullName evidence="1">Uncharacterized protein</fullName>
    </submittedName>
</protein>
<evidence type="ECO:0000313" key="1">
    <source>
        <dbReference type="EMBL" id="NGO11889.1"/>
    </source>
</evidence>
<dbReference type="EMBL" id="JAAKZY010000119">
    <property type="protein sequence ID" value="NGO11889.1"/>
    <property type="molecule type" value="Genomic_DNA"/>
</dbReference>
<sequence length="177" mass="19418">MADNTLWVAALTAGTAVLASWVTSRGTARAARIQADAAAATVQADRLRAARRAAYVDVIEQAQRMGDLYWKVTDAHEIADADERLGALNDLRLRLRGEYAVLRQRVWVADLEGPAEVASAADRLRRSTSDNYRALGAMIAGEADAAQRFNDCYAPFWQSVVVFVEVARRALHETRTG</sequence>
<dbReference type="Proteomes" id="UP000472335">
    <property type="component" value="Unassembled WGS sequence"/>
</dbReference>
<accession>A0A6G4VCR8</accession>
<dbReference type="AlphaFoldDB" id="A0A6G4VCR8"/>
<organism evidence="1 2">
    <name type="scientific">Streptomyces scabichelini</name>
    <dbReference type="NCBI Taxonomy" id="2711217"/>
    <lineage>
        <taxon>Bacteria</taxon>
        <taxon>Bacillati</taxon>
        <taxon>Actinomycetota</taxon>
        <taxon>Actinomycetes</taxon>
        <taxon>Kitasatosporales</taxon>
        <taxon>Streptomycetaceae</taxon>
        <taxon>Streptomyces</taxon>
    </lineage>
</organism>
<dbReference type="RefSeq" id="WP_165264288.1">
    <property type="nucleotide sequence ID" value="NZ_JAAKZY010000119.1"/>
</dbReference>